<dbReference type="InterPro" id="IPR027417">
    <property type="entry name" value="P-loop_NTPase"/>
</dbReference>
<dbReference type="InterPro" id="IPR045528">
    <property type="entry name" value="DO-GTPase2"/>
</dbReference>
<feature type="domain" description="Double-GTPase 2" evidence="1">
    <location>
        <begin position="73"/>
        <end position="280"/>
    </location>
</feature>
<accession>A0A5C6F3M1</accession>
<dbReference type="Proteomes" id="UP000317977">
    <property type="component" value="Unassembled WGS sequence"/>
</dbReference>
<gene>
    <name evidence="2" type="ORF">Poly59_22310</name>
</gene>
<evidence type="ECO:0000259" key="1">
    <source>
        <dbReference type="Pfam" id="PF19993"/>
    </source>
</evidence>
<keyword evidence="3" id="KW-1185">Reference proteome</keyword>
<dbReference type="EMBL" id="SJPX01000002">
    <property type="protein sequence ID" value="TWU55928.1"/>
    <property type="molecule type" value="Genomic_DNA"/>
</dbReference>
<proteinExistence type="predicted"/>
<dbReference type="Pfam" id="PF19993">
    <property type="entry name" value="DO-GTPase2"/>
    <property type="match status" value="1"/>
</dbReference>
<dbReference type="CDD" id="cd00882">
    <property type="entry name" value="Ras_like_GTPase"/>
    <property type="match status" value="1"/>
</dbReference>
<sequence>MGVDSHCSQTECNETGECLYGNHDRYTCEHWQTTEIAAEESSTEHDTQVAPWHSDALSKLDINLVSVQRRPHVIALVGPHNAGKTTYLAAIHLLCLREPVLKDFSFAGSLTLRGWQRIIESMQYPRDKNLPPSYPPHTPNSNERVPGLLHYTLRTNEDEGLQEILLTDAPGEWFTSWACNPDESMYPGAVWTIRNADAYLFFVDSDALAGDEPGVARSTIESMAMRLAEERNEKPVGIVWSKSDVKIDGVIEQQVETILSRELPDATSFRMSVRPQKGNDPEMMVESLKDTLEFATTKQPVAIDFQTDCPTGNPEDRFLSYRGNGHV</sequence>
<name>A0A5C6F3M1_9BACT</name>
<organism evidence="2 3">
    <name type="scientific">Rubripirellula reticaptiva</name>
    <dbReference type="NCBI Taxonomy" id="2528013"/>
    <lineage>
        <taxon>Bacteria</taxon>
        <taxon>Pseudomonadati</taxon>
        <taxon>Planctomycetota</taxon>
        <taxon>Planctomycetia</taxon>
        <taxon>Pirellulales</taxon>
        <taxon>Pirellulaceae</taxon>
        <taxon>Rubripirellula</taxon>
    </lineage>
</organism>
<reference evidence="2 3" key="1">
    <citation type="submission" date="2019-02" db="EMBL/GenBank/DDBJ databases">
        <title>Deep-cultivation of Planctomycetes and their phenomic and genomic characterization uncovers novel biology.</title>
        <authorList>
            <person name="Wiegand S."/>
            <person name="Jogler M."/>
            <person name="Boedeker C."/>
            <person name="Pinto D."/>
            <person name="Vollmers J."/>
            <person name="Rivas-Marin E."/>
            <person name="Kohn T."/>
            <person name="Peeters S.H."/>
            <person name="Heuer A."/>
            <person name="Rast P."/>
            <person name="Oberbeckmann S."/>
            <person name="Bunk B."/>
            <person name="Jeske O."/>
            <person name="Meyerdierks A."/>
            <person name="Storesund J.E."/>
            <person name="Kallscheuer N."/>
            <person name="Luecker S."/>
            <person name="Lage O.M."/>
            <person name="Pohl T."/>
            <person name="Merkel B.J."/>
            <person name="Hornburger P."/>
            <person name="Mueller R.-W."/>
            <person name="Bruemmer F."/>
            <person name="Labrenz M."/>
            <person name="Spormann A.M."/>
            <person name="Op Den Camp H."/>
            <person name="Overmann J."/>
            <person name="Amann R."/>
            <person name="Jetten M.S.M."/>
            <person name="Mascher T."/>
            <person name="Medema M.H."/>
            <person name="Devos D.P."/>
            <person name="Kaster A.-K."/>
            <person name="Ovreas L."/>
            <person name="Rohde M."/>
            <person name="Galperin M.Y."/>
            <person name="Jogler C."/>
        </authorList>
    </citation>
    <scope>NUCLEOTIDE SEQUENCE [LARGE SCALE GENOMIC DNA]</scope>
    <source>
        <strain evidence="2 3">Poly59</strain>
    </source>
</reference>
<dbReference type="AlphaFoldDB" id="A0A5C6F3M1"/>
<evidence type="ECO:0000313" key="3">
    <source>
        <dbReference type="Proteomes" id="UP000317977"/>
    </source>
</evidence>
<evidence type="ECO:0000313" key="2">
    <source>
        <dbReference type="EMBL" id="TWU55928.1"/>
    </source>
</evidence>
<dbReference type="SUPFAM" id="SSF52540">
    <property type="entry name" value="P-loop containing nucleoside triphosphate hydrolases"/>
    <property type="match status" value="1"/>
</dbReference>
<comment type="caution">
    <text evidence="2">The sequence shown here is derived from an EMBL/GenBank/DDBJ whole genome shotgun (WGS) entry which is preliminary data.</text>
</comment>
<dbReference type="Gene3D" id="3.40.50.300">
    <property type="entry name" value="P-loop containing nucleotide triphosphate hydrolases"/>
    <property type="match status" value="1"/>
</dbReference>
<protein>
    <recommendedName>
        <fullName evidence="1">Double-GTPase 2 domain-containing protein</fullName>
    </recommendedName>
</protein>